<dbReference type="SUPFAM" id="SSF52096">
    <property type="entry name" value="ClpP/crotonase"/>
    <property type="match status" value="1"/>
</dbReference>
<dbReference type="InterPro" id="IPR051053">
    <property type="entry name" value="ECH/Chromodomain_protein"/>
</dbReference>
<evidence type="ECO:0000313" key="2">
    <source>
        <dbReference type="EMBL" id="OOO12876.1"/>
    </source>
</evidence>
<dbReference type="InterPro" id="IPR001753">
    <property type="entry name" value="Enoyl-CoA_hydra/iso"/>
</dbReference>
<evidence type="ECO:0000256" key="1">
    <source>
        <dbReference type="ARBA" id="ARBA00005254"/>
    </source>
</evidence>
<accession>A0A1S9DVF3</accession>
<dbReference type="VEuPathDB" id="FungiDB:AO090005000903"/>
<dbReference type="Gene3D" id="3.90.226.10">
    <property type="entry name" value="2-enoyl-CoA Hydratase, Chain A, domain 1"/>
    <property type="match status" value="1"/>
</dbReference>
<comment type="similarity">
    <text evidence="1">Belongs to the enoyl-CoA hydratase/isomerase family.</text>
</comment>
<dbReference type="eggNOG" id="KOG1680">
    <property type="taxonomic scope" value="Eukaryota"/>
</dbReference>
<proteinExistence type="inferred from homology"/>
<dbReference type="Proteomes" id="UP000190312">
    <property type="component" value="Unassembled WGS sequence"/>
</dbReference>
<comment type="caution">
    <text evidence="2">The sequence shown here is derived from an EMBL/GenBank/DDBJ whole genome shotgun (WGS) entry which is preliminary data.</text>
</comment>
<name>A0A1S9DVF3_ASPOZ</name>
<dbReference type="GO" id="GO:0016853">
    <property type="term" value="F:isomerase activity"/>
    <property type="evidence" value="ECO:0007669"/>
    <property type="project" value="UniProtKB-KW"/>
</dbReference>
<organism evidence="2 3">
    <name type="scientific">Aspergillus oryzae</name>
    <name type="common">Yellow koji mold</name>
    <dbReference type="NCBI Taxonomy" id="5062"/>
    <lineage>
        <taxon>Eukaryota</taxon>
        <taxon>Fungi</taxon>
        <taxon>Dikarya</taxon>
        <taxon>Ascomycota</taxon>
        <taxon>Pezizomycotina</taxon>
        <taxon>Eurotiomycetes</taxon>
        <taxon>Eurotiomycetidae</taxon>
        <taxon>Eurotiales</taxon>
        <taxon>Aspergillaceae</taxon>
        <taxon>Aspergillus</taxon>
        <taxon>Aspergillus subgen. Circumdati</taxon>
    </lineage>
</organism>
<dbReference type="InterPro" id="IPR029045">
    <property type="entry name" value="ClpP/crotonase-like_dom_sf"/>
</dbReference>
<keyword evidence="2" id="KW-0413">Isomerase</keyword>
<dbReference type="Pfam" id="PF00378">
    <property type="entry name" value="ECH_1"/>
    <property type="match status" value="1"/>
</dbReference>
<dbReference type="CDD" id="cd06558">
    <property type="entry name" value="crotonase-like"/>
    <property type="match status" value="1"/>
</dbReference>
<dbReference type="PANTHER" id="PTHR43684">
    <property type="match status" value="1"/>
</dbReference>
<dbReference type="OrthoDB" id="2018133at2759"/>
<reference evidence="2 3" key="1">
    <citation type="submission" date="2016-10" db="EMBL/GenBank/DDBJ databases">
        <title>Genome sequencing of Aspergillus oryzae BCC7051.</title>
        <authorList>
            <person name="Thammarongtham C."/>
            <person name="Vorapreeda T."/>
            <person name="Nookaew I."/>
            <person name="Srisuk T."/>
            <person name="Land M."/>
            <person name="Jeennor S."/>
            <person name="Laoteng K."/>
        </authorList>
    </citation>
    <scope>NUCLEOTIDE SEQUENCE [LARGE SCALE GENOMIC DNA]</scope>
    <source>
        <strain evidence="2 3">BCC7051</strain>
    </source>
</reference>
<sequence>MSSNTPSIVIPQSYERLPTTHIKVSHYPAGAETATPVVVVILNRPEKRNAFTGPMAEDLERVFAMFDVDERVKVVVLTGAGNTFCAGADLEIGFPEGRDERPVDHRDSGGRVALAIHRCSKPTIAAMQGSAVGVGMTMTLPAVIRIAHATSKYGFVFARRGITMESCSAYFLPRLIGYSKALYLVSTGAVLPSASPHFGGLFAETLTEQSEVLPRALALATDIAENTSTMANGLNRALIWRGPESAEEAHLLDSPVLYHMFGSRYVDSKLFDSGILLGGEAYWGFCRDNKEGVMSFFEKRKPNFKDTLVDNGPAIYPWWTEADISRKPKVVKGDSKL</sequence>
<dbReference type="EMBL" id="MKZY01000002">
    <property type="protein sequence ID" value="OOO12876.1"/>
    <property type="molecule type" value="Genomic_DNA"/>
</dbReference>
<protein>
    <submittedName>
        <fullName evidence="2">Enoyl-CoA hydratase/isomerase</fullName>
    </submittedName>
</protein>
<dbReference type="AlphaFoldDB" id="A0A1S9DVF3"/>
<dbReference type="PANTHER" id="PTHR43684:SF4">
    <property type="entry name" value="ENOYL-COA HYDRATASE_ISOMERASE FAMILY PROTEIN (AFU_ORTHOLOGUE AFUA_1G01890)"/>
    <property type="match status" value="1"/>
</dbReference>
<evidence type="ECO:0000313" key="3">
    <source>
        <dbReference type="Proteomes" id="UP000190312"/>
    </source>
</evidence>
<gene>
    <name evidence="2" type="ORF">OAory_01006250</name>
</gene>